<dbReference type="Proteomes" id="UP000541352">
    <property type="component" value="Unassembled WGS sequence"/>
</dbReference>
<comment type="caution">
    <text evidence="1">The sequence shown here is derived from an EMBL/GenBank/DDBJ whole genome shotgun (WGS) entry which is preliminary data.</text>
</comment>
<proteinExistence type="predicted"/>
<name>A0A7W5ZPA2_9BACT</name>
<accession>A0A7W5ZPA2</accession>
<sequence>MKYLTTNGRDTQSGPLKVLTAEIENTSDGLQRIFLLRSAAKYAKTDGVITDGDTCVLLQNPFFESLEQLVDFVEACPTQLHVVTVQPIFSDKTADLVAQTTKSIRLLTPTFGPELVEEIESQPIQGGANFPLSNFYLGGISELEVTIQPKSKIRLTLHFGGYMTDRLVSNV</sequence>
<protein>
    <submittedName>
        <fullName evidence="1">Uncharacterized protein</fullName>
    </submittedName>
</protein>
<gene>
    <name evidence="1" type="ORF">FHS57_005134</name>
</gene>
<evidence type="ECO:0000313" key="2">
    <source>
        <dbReference type="Proteomes" id="UP000541352"/>
    </source>
</evidence>
<evidence type="ECO:0000313" key="1">
    <source>
        <dbReference type="EMBL" id="MBB3841113.1"/>
    </source>
</evidence>
<dbReference type="AlphaFoldDB" id="A0A7W5ZPA2"/>
<reference evidence="1 2" key="1">
    <citation type="submission" date="2020-08" db="EMBL/GenBank/DDBJ databases">
        <title>Genomic Encyclopedia of Type Strains, Phase IV (KMG-IV): sequencing the most valuable type-strain genomes for metagenomic binning, comparative biology and taxonomic classification.</title>
        <authorList>
            <person name="Goeker M."/>
        </authorList>
    </citation>
    <scope>NUCLEOTIDE SEQUENCE [LARGE SCALE GENOMIC DNA]</scope>
    <source>
        <strain evidence="1 2">DSM 17976</strain>
    </source>
</reference>
<dbReference type="RefSeq" id="WP_183978569.1">
    <property type="nucleotide sequence ID" value="NZ_JACIBY010000014.1"/>
</dbReference>
<dbReference type="EMBL" id="JACIBY010000014">
    <property type="protein sequence ID" value="MBB3841113.1"/>
    <property type="molecule type" value="Genomic_DNA"/>
</dbReference>
<keyword evidence="2" id="KW-1185">Reference proteome</keyword>
<organism evidence="1 2">
    <name type="scientific">Runella defluvii</name>
    <dbReference type="NCBI Taxonomy" id="370973"/>
    <lineage>
        <taxon>Bacteria</taxon>
        <taxon>Pseudomonadati</taxon>
        <taxon>Bacteroidota</taxon>
        <taxon>Cytophagia</taxon>
        <taxon>Cytophagales</taxon>
        <taxon>Spirosomataceae</taxon>
        <taxon>Runella</taxon>
    </lineage>
</organism>